<dbReference type="GO" id="GO:0005524">
    <property type="term" value="F:ATP binding"/>
    <property type="evidence" value="ECO:0007669"/>
    <property type="project" value="UniProtKB-KW"/>
</dbReference>
<dbReference type="PROSITE" id="PS50045">
    <property type="entry name" value="SIGMA54_INTERACT_4"/>
    <property type="match status" value="1"/>
</dbReference>
<dbReference type="InterPro" id="IPR027417">
    <property type="entry name" value="P-loop_NTPase"/>
</dbReference>
<dbReference type="FunFam" id="3.40.50.300:FF:000006">
    <property type="entry name" value="DNA-binding transcriptional regulator NtrC"/>
    <property type="match status" value="1"/>
</dbReference>
<proteinExistence type="predicted"/>
<dbReference type="PRINTS" id="PR01590">
    <property type="entry name" value="HTHFIS"/>
</dbReference>
<dbReference type="SUPFAM" id="SSF46689">
    <property type="entry name" value="Homeodomain-like"/>
    <property type="match status" value="1"/>
</dbReference>
<dbReference type="SUPFAM" id="SSF52540">
    <property type="entry name" value="P-loop containing nucleoside triphosphate hydrolases"/>
    <property type="match status" value="1"/>
</dbReference>
<comment type="caution">
    <text evidence="6">The sequence shown here is derived from an EMBL/GenBank/DDBJ whole genome shotgun (WGS) entry which is preliminary data.</text>
</comment>
<evidence type="ECO:0000256" key="2">
    <source>
        <dbReference type="ARBA" id="ARBA00022840"/>
    </source>
</evidence>
<sequence>MIDGLTTNRYQFTDIISNDPQMNQTISIAKRASALDISLLITGESGTGKELFAQSIHGYSLRSDKPFIAINCSAIPENLLESELFGYEKGAFTGAKSGGHKGKFEAADGGTLFLDEIGDMPVQAQASLLRVLQERCVTRVGGHASIPIDVRVIAATNKDLQKKWKLENSVQIYFPPLWIIFKTSKSEESKDLLLLTEYILADLPYKSEHTELTVEAKTFILGYSWPGNFRELQNVLGQAAFLADKGPITRDMLVALCPVSSITNEEGAIADREPRNFQEQETQLIRNALERTGGNISNAAKQLDIGRNTLYRKMKKYGINFQK</sequence>
<dbReference type="PROSITE" id="PS00675">
    <property type="entry name" value="SIGMA54_INTERACT_1"/>
    <property type="match status" value="1"/>
</dbReference>
<dbReference type="Pfam" id="PF00158">
    <property type="entry name" value="Sigma54_activat"/>
    <property type="match status" value="1"/>
</dbReference>
<dbReference type="Gene3D" id="1.10.8.60">
    <property type="match status" value="1"/>
</dbReference>
<dbReference type="InterPro" id="IPR003593">
    <property type="entry name" value="AAA+_ATPase"/>
</dbReference>
<dbReference type="InterPro" id="IPR002078">
    <property type="entry name" value="Sigma_54_int"/>
</dbReference>
<protein>
    <submittedName>
        <fullName evidence="6">Sigma 54-interacting transcriptional regulator</fullName>
    </submittedName>
</protein>
<dbReference type="InterPro" id="IPR058031">
    <property type="entry name" value="AAA_lid_NorR"/>
</dbReference>
<dbReference type="GO" id="GO:0043565">
    <property type="term" value="F:sequence-specific DNA binding"/>
    <property type="evidence" value="ECO:0007669"/>
    <property type="project" value="InterPro"/>
</dbReference>
<dbReference type="Pfam" id="PF25601">
    <property type="entry name" value="AAA_lid_14"/>
    <property type="match status" value="1"/>
</dbReference>
<dbReference type="CDD" id="cd00009">
    <property type="entry name" value="AAA"/>
    <property type="match status" value="1"/>
</dbReference>
<dbReference type="GO" id="GO:0006355">
    <property type="term" value="P:regulation of DNA-templated transcription"/>
    <property type="evidence" value="ECO:0007669"/>
    <property type="project" value="InterPro"/>
</dbReference>
<feature type="domain" description="Sigma-54 factor interaction" evidence="5">
    <location>
        <begin position="15"/>
        <end position="241"/>
    </location>
</feature>
<evidence type="ECO:0000259" key="5">
    <source>
        <dbReference type="PROSITE" id="PS50045"/>
    </source>
</evidence>
<evidence type="ECO:0000256" key="1">
    <source>
        <dbReference type="ARBA" id="ARBA00022741"/>
    </source>
</evidence>
<dbReference type="PANTHER" id="PTHR32071">
    <property type="entry name" value="TRANSCRIPTIONAL REGULATORY PROTEIN"/>
    <property type="match status" value="1"/>
</dbReference>
<keyword evidence="4" id="KW-0804">Transcription</keyword>
<evidence type="ECO:0000256" key="3">
    <source>
        <dbReference type="ARBA" id="ARBA00023015"/>
    </source>
</evidence>
<dbReference type="Gene3D" id="1.10.10.60">
    <property type="entry name" value="Homeodomain-like"/>
    <property type="match status" value="1"/>
</dbReference>
<evidence type="ECO:0000256" key="4">
    <source>
        <dbReference type="ARBA" id="ARBA00023163"/>
    </source>
</evidence>
<dbReference type="AlphaFoldDB" id="A0A941FLG1"/>
<dbReference type="Gene3D" id="3.40.50.300">
    <property type="entry name" value="P-loop containing nucleotide triphosphate hydrolases"/>
    <property type="match status" value="1"/>
</dbReference>
<dbReference type="Proteomes" id="UP000680045">
    <property type="component" value="Unassembled WGS sequence"/>
</dbReference>
<name>A0A941FLG1_9BACI</name>
<dbReference type="PROSITE" id="PS00676">
    <property type="entry name" value="SIGMA54_INTERACT_2"/>
    <property type="match status" value="1"/>
</dbReference>
<dbReference type="SMART" id="SM00382">
    <property type="entry name" value="AAA"/>
    <property type="match status" value="1"/>
</dbReference>
<dbReference type="Pfam" id="PF02954">
    <property type="entry name" value="HTH_8"/>
    <property type="match status" value="1"/>
</dbReference>
<evidence type="ECO:0000313" key="6">
    <source>
        <dbReference type="EMBL" id="MBR8646284.1"/>
    </source>
</evidence>
<dbReference type="InterPro" id="IPR025662">
    <property type="entry name" value="Sigma_54_int_dom_ATP-bd_1"/>
</dbReference>
<keyword evidence="2" id="KW-0067">ATP-binding</keyword>
<dbReference type="InterPro" id="IPR025943">
    <property type="entry name" value="Sigma_54_int_dom_ATP-bd_2"/>
</dbReference>
<dbReference type="InterPro" id="IPR002197">
    <property type="entry name" value="HTH_Fis"/>
</dbReference>
<reference evidence="6" key="1">
    <citation type="submission" date="2021-04" db="EMBL/GenBank/DDBJ databases">
        <title>Whole genome sequencing of Enterococci isolates from hospitalized patients.</title>
        <authorList>
            <person name="Ogoti B.M."/>
            <person name="Onyambu F.G."/>
        </authorList>
    </citation>
    <scope>NUCLEOTIDE SEQUENCE</scope>
    <source>
        <strain evidence="6">242</strain>
    </source>
</reference>
<keyword evidence="3" id="KW-0805">Transcription regulation</keyword>
<accession>A0A941FLG1</accession>
<evidence type="ECO:0000313" key="7">
    <source>
        <dbReference type="Proteomes" id="UP000680045"/>
    </source>
</evidence>
<organism evidence="6 7">
    <name type="scientific">Peribacillus frigoritolerans</name>
    <dbReference type="NCBI Taxonomy" id="450367"/>
    <lineage>
        <taxon>Bacteria</taxon>
        <taxon>Bacillati</taxon>
        <taxon>Bacillota</taxon>
        <taxon>Bacilli</taxon>
        <taxon>Bacillales</taxon>
        <taxon>Bacillaceae</taxon>
        <taxon>Peribacillus</taxon>
    </lineage>
</organism>
<dbReference type="InterPro" id="IPR009057">
    <property type="entry name" value="Homeodomain-like_sf"/>
</dbReference>
<keyword evidence="1" id="KW-0547">Nucleotide-binding</keyword>
<dbReference type="EMBL" id="JAGTPW010000086">
    <property type="protein sequence ID" value="MBR8646284.1"/>
    <property type="molecule type" value="Genomic_DNA"/>
</dbReference>
<gene>
    <name evidence="6" type="ORF">KEH51_28460</name>
</gene>